<dbReference type="AlphaFoldDB" id="A0A699V1Q3"/>
<feature type="non-terminal residue" evidence="2">
    <location>
        <position position="1"/>
    </location>
</feature>
<protein>
    <submittedName>
        <fullName evidence="2">Uncharacterized protein</fullName>
    </submittedName>
</protein>
<feature type="compositionally biased region" description="Basic and acidic residues" evidence="1">
    <location>
        <begin position="15"/>
        <end position="38"/>
    </location>
</feature>
<proteinExistence type="predicted"/>
<feature type="compositionally biased region" description="Basic and acidic residues" evidence="1">
    <location>
        <begin position="105"/>
        <end position="118"/>
    </location>
</feature>
<dbReference type="EMBL" id="BKCJ011380071">
    <property type="protein sequence ID" value="GFD27821.1"/>
    <property type="molecule type" value="Genomic_DNA"/>
</dbReference>
<accession>A0A699V1Q3</accession>
<evidence type="ECO:0000313" key="2">
    <source>
        <dbReference type="EMBL" id="GFD27821.1"/>
    </source>
</evidence>
<sequence>RKPTRKVTQVPQHSDLIEHVADEAVHKELKDSLVRTDTADSSLEAEQDDEKTETTQSNKIASLKRRVKKLKKRNRSRTHKLKRLYKVGLTVKVESLNDEESLDEDASKQGRIKAIDVD</sequence>
<name>A0A699V1Q3_TANCI</name>
<organism evidence="2">
    <name type="scientific">Tanacetum cinerariifolium</name>
    <name type="common">Dalmatian daisy</name>
    <name type="synonym">Chrysanthemum cinerariifolium</name>
    <dbReference type="NCBI Taxonomy" id="118510"/>
    <lineage>
        <taxon>Eukaryota</taxon>
        <taxon>Viridiplantae</taxon>
        <taxon>Streptophyta</taxon>
        <taxon>Embryophyta</taxon>
        <taxon>Tracheophyta</taxon>
        <taxon>Spermatophyta</taxon>
        <taxon>Magnoliopsida</taxon>
        <taxon>eudicotyledons</taxon>
        <taxon>Gunneridae</taxon>
        <taxon>Pentapetalae</taxon>
        <taxon>asterids</taxon>
        <taxon>campanulids</taxon>
        <taxon>Asterales</taxon>
        <taxon>Asteraceae</taxon>
        <taxon>Asteroideae</taxon>
        <taxon>Anthemideae</taxon>
        <taxon>Anthemidinae</taxon>
        <taxon>Tanacetum</taxon>
    </lineage>
</organism>
<feature type="non-terminal residue" evidence="2">
    <location>
        <position position="118"/>
    </location>
</feature>
<comment type="caution">
    <text evidence="2">The sequence shown here is derived from an EMBL/GenBank/DDBJ whole genome shotgun (WGS) entry which is preliminary data.</text>
</comment>
<feature type="region of interest" description="Disordered" evidence="1">
    <location>
        <begin position="96"/>
        <end position="118"/>
    </location>
</feature>
<feature type="compositionally biased region" description="Basic residues" evidence="1">
    <location>
        <begin position="62"/>
        <end position="79"/>
    </location>
</feature>
<feature type="compositionally biased region" description="Polar residues" evidence="1">
    <location>
        <begin position="1"/>
        <end position="12"/>
    </location>
</feature>
<gene>
    <name evidence="2" type="ORF">Tci_899790</name>
</gene>
<reference evidence="2" key="1">
    <citation type="journal article" date="2019" name="Sci. Rep.">
        <title>Draft genome of Tanacetum cinerariifolium, the natural source of mosquito coil.</title>
        <authorList>
            <person name="Yamashiro T."/>
            <person name="Shiraishi A."/>
            <person name="Satake H."/>
            <person name="Nakayama K."/>
        </authorList>
    </citation>
    <scope>NUCLEOTIDE SEQUENCE</scope>
</reference>
<evidence type="ECO:0000256" key="1">
    <source>
        <dbReference type="SAM" id="MobiDB-lite"/>
    </source>
</evidence>
<feature type="region of interest" description="Disordered" evidence="1">
    <location>
        <begin position="1"/>
        <end position="79"/>
    </location>
</feature>